<keyword evidence="8" id="KW-1185">Reference proteome</keyword>
<feature type="compositionally biased region" description="Acidic residues" evidence="6">
    <location>
        <begin position="1575"/>
        <end position="1587"/>
    </location>
</feature>
<dbReference type="PANTHER" id="PTHR13129">
    <property type="entry name" value="VPRBP PROTEIN-RELATED"/>
    <property type="match status" value="1"/>
</dbReference>
<evidence type="ECO:0000313" key="8">
    <source>
        <dbReference type="Proteomes" id="UP000283634"/>
    </source>
</evidence>
<dbReference type="PANTHER" id="PTHR13129:SF4">
    <property type="entry name" value="DDB1- AND CUL4-ASSOCIATED FACTOR 1"/>
    <property type="match status" value="1"/>
</dbReference>
<feature type="compositionally biased region" description="Acidic residues" evidence="6">
    <location>
        <begin position="1550"/>
        <end position="1567"/>
    </location>
</feature>
<comment type="similarity">
    <text evidence="3">Belongs to the VPRBP/DCAF1 family.</text>
</comment>
<evidence type="ECO:0000256" key="3">
    <source>
        <dbReference type="ARBA" id="ARBA00008845"/>
    </source>
</evidence>
<evidence type="ECO:0000256" key="6">
    <source>
        <dbReference type="SAM" id="MobiDB-lite"/>
    </source>
</evidence>
<dbReference type="InterPro" id="IPR033270">
    <property type="entry name" value="VPRBP/DCAF1"/>
</dbReference>
<dbReference type="OrthoDB" id="27563at2759"/>
<dbReference type="InterPro" id="IPR015943">
    <property type="entry name" value="WD40/YVTN_repeat-like_dom_sf"/>
</dbReference>
<comment type="subcellular location">
    <subcellularLocation>
        <location evidence="1">Nucleus</location>
    </subcellularLocation>
</comment>
<comment type="caution">
    <text evidence="7">The sequence shown here is derived from an EMBL/GenBank/DDBJ whole genome shotgun (WGS) entry which is preliminary data.</text>
</comment>
<accession>A0A3R7RCV5</accession>
<dbReference type="InterPro" id="IPR006594">
    <property type="entry name" value="LisH"/>
</dbReference>
<gene>
    <name evidence="7" type="ORF">TraAM80_07896</name>
</gene>
<feature type="region of interest" description="Disordered" evidence="6">
    <location>
        <begin position="1531"/>
        <end position="1653"/>
    </location>
</feature>
<protein>
    <submittedName>
        <fullName evidence="7">HIV-1 Vpr-binding protein</fullName>
    </submittedName>
</protein>
<dbReference type="GO" id="GO:0005634">
    <property type="term" value="C:nucleus"/>
    <property type="evidence" value="ECO:0007669"/>
    <property type="project" value="UniProtKB-SubCell"/>
</dbReference>
<dbReference type="GO" id="GO:0016567">
    <property type="term" value="P:protein ubiquitination"/>
    <property type="evidence" value="ECO:0007669"/>
    <property type="project" value="UniProtKB-UniPathway"/>
</dbReference>
<name>A0A3R7RCV5_TRYRA</name>
<feature type="compositionally biased region" description="Low complexity" evidence="6">
    <location>
        <begin position="314"/>
        <end position="323"/>
    </location>
</feature>
<evidence type="ECO:0000256" key="1">
    <source>
        <dbReference type="ARBA" id="ARBA00004123"/>
    </source>
</evidence>
<dbReference type="VEuPathDB" id="TriTrypDB:TRSC58_00866"/>
<feature type="region of interest" description="Disordered" evidence="6">
    <location>
        <begin position="314"/>
        <end position="365"/>
    </location>
</feature>
<dbReference type="Proteomes" id="UP000283634">
    <property type="component" value="Unassembled WGS sequence"/>
</dbReference>
<feature type="compositionally biased region" description="Low complexity" evidence="6">
    <location>
        <begin position="19"/>
        <end position="32"/>
    </location>
</feature>
<evidence type="ECO:0000313" key="7">
    <source>
        <dbReference type="EMBL" id="RNE99955.1"/>
    </source>
</evidence>
<dbReference type="SUPFAM" id="SSF48371">
    <property type="entry name" value="ARM repeat"/>
    <property type="match status" value="1"/>
</dbReference>
<proteinExistence type="inferred from homology"/>
<dbReference type="SUPFAM" id="SSF50978">
    <property type="entry name" value="WD40 repeat-like"/>
    <property type="match status" value="1"/>
</dbReference>
<dbReference type="Gene3D" id="2.130.10.10">
    <property type="entry name" value="YVTN repeat-like/Quinoprotein amine dehydrogenase"/>
    <property type="match status" value="1"/>
</dbReference>
<evidence type="ECO:0000256" key="2">
    <source>
        <dbReference type="ARBA" id="ARBA00004906"/>
    </source>
</evidence>
<reference evidence="7 8" key="1">
    <citation type="journal article" date="2018" name="BMC Genomics">
        <title>Genomic comparison of Trypanosoma conorhini and Trypanosoma rangeli to Trypanosoma cruzi strains of high and low virulence.</title>
        <authorList>
            <person name="Bradwell K.R."/>
            <person name="Koparde V.N."/>
            <person name="Matveyev A.V."/>
            <person name="Serrano M.G."/>
            <person name="Alves J.M."/>
            <person name="Parikh H."/>
            <person name="Huang B."/>
            <person name="Lee V."/>
            <person name="Espinosa-Alvarez O."/>
            <person name="Ortiz P.A."/>
            <person name="Costa-Martins A.G."/>
            <person name="Teixeira M.M."/>
            <person name="Buck G.A."/>
        </authorList>
    </citation>
    <scope>NUCLEOTIDE SEQUENCE [LARGE SCALE GENOMIC DNA]</scope>
    <source>
        <strain evidence="7 8">AM80</strain>
    </source>
</reference>
<sequence>MRRTRLEINDEDVDLSLIDANSNNGASGSSYDSDQHDTEGFSYDEEDMIMASPSINLVKELMKRMLRVQKQMKAVTQNMQSFLNDNTLDLPSLGSIHENNIDDSISLLRQYDELHLFLWGRMAKLLHDEHQHCADVYTDTLNLHDRLPFESLTHTIHHNTAFCDYMGELINTNMELADAFPDSENELLRQVMTQHMKTLEKSQILANYSALLVVEGSRESFLDPLSMYDLCKVIVEEENRRKRLLALSLSFSMLEQDDQAIVEALSQQLPQLLLQRSRHLVHRIFGHPEKQNLMTPREGRGSPFRYYSAVIHSNPSSPLSSRRASPEIVDRNASTATGVRPFSSSGSGQNRKDSPPLHTPNLQGDISSEAQISGSKISNMGVENHSFSKIKNKLENHESELTEAPAKRRRLERISRETDYQEEIENWQPQKGEKVGRGPAWGFENQAEDCDIGEVLGVTTTDEVLVKWLRNVDAVADNDAQPRVFRYRYKKPHEEVVFWQRFLSTKTMDAESIDFRLEEFMLNCAVIGAICHQRESILPALQFQAIESMIHVLDSVDLAGAATRAITVEKNTEARERALLGSEEEDGAVDEDALEIRLKWDTILHKTKEHYRRTREIVARAGWVLNALLSHRKLALVFLELGGLKRIMTLIDANLEVSTTYGCCIVMSQLARSSVFEKLFRNHGEYFEPVMNFILHHWKNASSQDVQSSAGGFLFQALSFPCVISFFDAHGGPQSTMGTIERLLNSSEEQFDVFYPGLTLAALKCFYVYLVSHLMLCTRVLFRKHQFLSALVTNSSQGTSLPREPAIVEWILSFLTFTSASIPDVSMETVHSLLTRERLLVFRFLIENNFHQLLLRCTQFYFTQGRWELLAASLNVLCVLSVVPFVRPLIADARYPDSGIVHLIMIVNDLAAASRNGNTSRESHLIPCVATALQILLHLTVPPIDKNDEASAAAFNQVCSIIRANDGVRTLLEVLKIRKDAAMSAKLHIFPVIARALQLMVTLRRYADTDLLFDALGVSLVARELLKQYEDVQKEFLFMMKSRHIKSDVHATGRFMENVKCFILDKTNQATLTVSVDSLELERRQAIIAHSHISYSRESLLELISRYLESEGLQNSASVLRRDAHLSLDASHLQQSLHAITDMTALSTIGAPSLDSIIRSYLRQQHENCTNPISTLPQFDLRKNHVYYPLAAVDYTRNAFNRGLAKKMGSDFSLRMRNNENHFVYRYPGHLFDISCNDDEMQAESIAFCDDGDTLIVGTSEGAIALFDTFPDDSTGEKLLEQHIIFDNDSVNGVFVSDNGEMLAVLSSGDRVAVMRRDALPLVKYSVEDSRAARFSNSNALLLTTCHEHHTSRLYDISAQQEVRHFSDPSWVGENWDNVATFDAYSQLILSDAVLWDIRCGDKPIYRFDRFTESFCNAFHPSNLLVLIDEKVWDLRTLTMLQTVSDFKKTSTFHINPFGEVIYSFRSDSLNENPDCPVLSVVESHTLETIFSTELRPPFREFTIDPSGRYCAAIIAPEVEAVVRVFSASSGPLPGQQSFSFPRGSGANVSEEDMGEDEDVDQDELDQDSFWSSTDGDETDEDSDEDSSSVALEGQRSDSNDVRTMSGTTSDDTRAYVENGTSLATEDDMIDGEESEEATEGTEESFERSISST</sequence>
<feature type="compositionally biased region" description="Acidic residues" evidence="6">
    <location>
        <begin position="1625"/>
        <end position="1644"/>
    </location>
</feature>
<feature type="compositionally biased region" description="Polar residues" evidence="6">
    <location>
        <begin position="1531"/>
        <end position="1540"/>
    </location>
</feature>
<dbReference type="GeneID" id="40331829"/>
<dbReference type="RefSeq" id="XP_029235490.1">
    <property type="nucleotide sequence ID" value="XM_029384664.1"/>
</dbReference>
<dbReference type="SMART" id="SM00667">
    <property type="entry name" value="LisH"/>
    <property type="match status" value="1"/>
</dbReference>
<evidence type="ECO:0000256" key="4">
    <source>
        <dbReference type="ARBA" id="ARBA00022786"/>
    </source>
</evidence>
<keyword evidence="4" id="KW-0833">Ubl conjugation pathway</keyword>
<comment type="pathway">
    <text evidence="2">Protein modification; protein ubiquitination.</text>
</comment>
<dbReference type="PROSITE" id="PS50896">
    <property type="entry name" value="LISH"/>
    <property type="match status" value="1"/>
</dbReference>
<dbReference type="InterPro" id="IPR016024">
    <property type="entry name" value="ARM-type_fold"/>
</dbReference>
<feature type="compositionally biased region" description="Polar residues" evidence="6">
    <location>
        <begin position="332"/>
        <end position="349"/>
    </location>
</feature>
<keyword evidence="5" id="KW-0539">Nucleus</keyword>
<evidence type="ECO:0000256" key="5">
    <source>
        <dbReference type="ARBA" id="ARBA00023242"/>
    </source>
</evidence>
<dbReference type="UniPathway" id="UPA00143"/>
<dbReference type="OMA" id="ANFNNAC"/>
<dbReference type="InterPro" id="IPR036322">
    <property type="entry name" value="WD40_repeat_dom_sf"/>
</dbReference>
<dbReference type="EMBL" id="MKGL01000354">
    <property type="protein sequence ID" value="RNE99955.1"/>
    <property type="molecule type" value="Genomic_DNA"/>
</dbReference>
<organism evidence="7 8">
    <name type="scientific">Trypanosoma rangeli</name>
    <dbReference type="NCBI Taxonomy" id="5698"/>
    <lineage>
        <taxon>Eukaryota</taxon>
        <taxon>Discoba</taxon>
        <taxon>Euglenozoa</taxon>
        <taxon>Kinetoplastea</taxon>
        <taxon>Metakinetoplastina</taxon>
        <taxon>Trypanosomatida</taxon>
        <taxon>Trypanosomatidae</taxon>
        <taxon>Trypanosoma</taxon>
        <taxon>Herpetosoma</taxon>
    </lineage>
</organism>
<feature type="region of interest" description="Disordered" evidence="6">
    <location>
        <begin position="19"/>
        <end position="39"/>
    </location>
</feature>
<dbReference type="GO" id="GO:0080008">
    <property type="term" value="C:Cul4-RING E3 ubiquitin ligase complex"/>
    <property type="evidence" value="ECO:0007669"/>
    <property type="project" value="TreeGrafter"/>
</dbReference>